<keyword evidence="3" id="KW-1185">Reference proteome</keyword>
<evidence type="ECO:0000313" key="3">
    <source>
        <dbReference type="Proteomes" id="UP000054549"/>
    </source>
</evidence>
<dbReference type="EMBL" id="KN818294">
    <property type="protein sequence ID" value="KIL60703.1"/>
    <property type="molecule type" value="Genomic_DNA"/>
</dbReference>
<dbReference type="OrthoDB" id="3056007at2759"/>
<protein>
    <submittedName>
        <fullName evidence="2">Uncharacterized protein</fullName>
    </submittedName>
</protein>
<dbReference type="Gene3D" id="3.10.20.90">
    <property type="entry name" value="Phosphatidylinositol 3-kinase Catalytic Subunit, Chain A, domain 1"/>
    <property type="match status" value="1"/>
</dbReference>
<evidence type="ECO:0000256" key="1">
    <source>
        <dbReference type="SAM" id="MobiDB-lite"/>
    </source>
</evidence>
<evidence type="ECO:0000313" key="2">
    <source>
        <dbReference type="EMBL" id="KIL60703.1"/>
    </source>
</evidence>
<sequence length="195" mass="21110">MQIIVKTLAGKTITLEVESDIIDNAKIQDNEEYAQLNSAMATTPSTSTSSPSVTVTADVLAHALDKMGLTESVSATLLYDTILQVQSAQSPQSPQPPPQSAQPPPQITQSPVPQIQMAKADYPKGFRTVLWAGPGPFNQPREFNTTTPLPDLFDPVRVEKRRKLREMAKADFPNGVEGMRVGYMQLQGTDAGGKS</sequence>
<name>A0A0C2WWH3_AMAMK</name>
<reference evidence="2 3" key="1">
    <citation type="submission" date="2014-04" db="EMBL/GenBank/DDBJ databases">
        <title>Evolutionary Origins and Diversification of the Mycorrhizal Mutualists.</title>
        <authorList>
            <consortium name="DOE Joint Genome Institute"/>
            <consortium name="Mycorrhizal Genomics Consortium"/>
            <person name="Kohler A."/>
            <person name="Kuo A."/>
            <person name="Nagy L.G."/>
            <person name="Floudas D."/>
            <person name="Copeland A."/>
            <person name="Barry K.W."/>
            <person name="Cichocki N."/>
            <person name="Veneault-Fourrey C."/>
            <person name="LaButti K."/>
            <person name="Lindquist E.A."/>
            <person name="Lipzen A."/>
            <person name="Lundell T."/>
            <person name="Morin E."/>
            <person name="Murat C."/>
            <person name="Riley R."/>
            <person name="Ohm R."/>
            <person name="Sun H."/>
            <person name="Tunlid A."/>
            <person name="Henrissat B."/>
            <person name="Grigoriev I.V."/>
            <person name="Hibbett D.S."/>
            <person name="Martin F."/>
        </authorList>
    </citation>
    <scope>NUCLEOTIDE SEQUENCE [LARGE SCALE GENOMIC DNA]</scope>
    <source>
        <strain evidence="2 3">Koide BX008</strain>
    </source>
</reference>
<gene>
    <name evidence="2" type="ORF">M378DRAFT_13955</name>
</gene>
<proteinExistence type="predicted"/>
<dbReference type="Proteomes" id="UP000054549">
    <property type="component" value="Unassembled WGS sequence"/>
</dbReference>
<feature type="region of interest" description="Disordered" evidence="1">
    <location>
        <begin position="87"/>
        <end position="112"/>
    </location>
</feature>
<dbReference type="AlphaFoldDB" id="A0A0C2WWH3"/>
<dbReference type="InParanoid" id="A0A0C2WWH3"/>
<organism evidence="2 3">
    <name type="scientific">Amanita muscaria (strain Koide BX008)</name>
    <dbReference type="NCBI Taxonomy" id="946122"/>
    <lineage>
        <taxon>Eukaryota</taxon>
        <taxon>Fungi</taxon>
        <taxon>Dikarya</taxon>
        <taxon>Basidiomycota</taxon>
        <taxon>Agaricomycotina</taxon>
        <taxon>Agaricomycetes</taxon>
        <taxon>Agaricomycetidae</taxon>
        <taxon>Agaricales</taxon>
        <taxon>Pluteineae</taxon>
        <taxon>Amanitaceae</taxon>
        <taxon>Amanita</taxon>
    </lineage>
</organism>
<dbReference type="HOGENOM" id="CLU_120549_0_0_1"/>
<feature type="compositionally biased region" description="Pro residues" evidence="1">
    <location>
        <begin position="93"/>
        <end position="106"/>
    </location>
</feature>
<accession>A0A0C2WWH3</accession>